<accession>A0AAV4Q7Q2</accession>
<feature type="compositionally biased region" description="Polar residues" evidence="1">
    <location>
        <begin position="1"/>
        <end position="20"/>
    </location>
</feature>
<organism evidence="2 3">
    <name type="scientific">Caerostris extrusa</name>
    <name type="common">Bark spider</name>
    <name type="synonym">Caerostris bankana</name>
    <dbReference type="NCBI Taxonomy" id="172846"/>
    <lineage>
        <taxon>Eukaryota</taxon>
        <taxon>Metazoa</taxon>
        <taxon>Ecdysozoa</taxon>
        <taxon>Arthropoda</taxon>
        <taxon>Chelicerata</taxon>
        <taxon>Arachnida</taxon>
        <taxon>Araneae</taxon>
        <taxon>Araneomorphae</taxon>
        <taxon>Entelegynae</taxon>
        <taxon>Araneoidea</taxon>
        <taxon>Araneidae</taxon>
        <taxon>Caerostris</taxon>
    </lineage>
</organism>
<feature type="region of interest" description="Disordered" evidence="1">
    <location>
        <begin position="1"/>
        <end position="29"/>
    </location>
</feature>
<evidence type="ECO:0000256" key="1">
    <source>
        <dbReference type="SAM" id="MobiDB-lite"/>
    </source>
</evidence>
<name>A0AAV4Q7Q2_CAEEX</name>
<evidence type="ECO:0000313" key="2">
    <source>
        <dbReference type="EMBL" id="GIY04232.1"/>
    </source>
</evidence>
<sequence length="75" mass="8206">MYNLSSIPLSTKQGTTTANRIGSPLEQKSEIAGKGASLIQQEPQRAVEMSSLRSVKQHSRINYSMCWNPEAGNPT</sequence>
<reference evidence="2 3" key="1">
    <citation type="submission" date="2021-06" db="EMBL/GenBank/DDBJ databases">
        <title>Caerostris extrusa draft genome.</title>
        <authorList>
            <person name="Kono N."/>
            <person name="Arakawa K."/>
        </authorList>
    </citation>
    <scope>NUCLEOTIDE SEQUENCE [LARGE SCALE GENOMIC DNA]</scope>
</reference>
<proteinExistence type="predicted"/>
<dbReference type="AlphaFoldDB" id="A0AAV4Q7Q2"/>
<comment type="caution">
    <text evidence="2">The sequence shown here is derived from an EMBL/GenBank/DDBJ whole genome shotgun (WGS) entry which is preliminary data.</text>
</comment>
<gene>
    <name evidence="2" type="ORF">CEXT_545971</name>
</gene>
<dbReference type="EMBL" id="BPLR01005688">
    <property type="protein sequence ID" value="GIY04232.1"/>
    <property type="molecule type" value="Genomic_DNA"/>
</dbReference>
<keyword evidence="3" id="KW-1185">Reference proteome</keyword>
<evidence type="ECO:0000313" key="3">
    <source>
        <dbReference type="Proteomes" id="UP001054945"/>
    </source>
</evidence>
<protein>
    <submittedName>
        <fullName evidence="2">Uncharacterized protein</fullName>
    </submittedName>
</protein>
<dbReference type="Proteomes" id="UP001054945">
    <property type="component" value="Unassembled WGS sequence"/>
</dbReference>